<name>A0A091DNK6_FUKDA</name>
<keyword evidence="2" id="KW-1133">Transmembrane helix</keyword>
<feature type="transmembrane region" description="Helical" evidence="2">
    <location>
        <begin position="301"/>
        <end position="323"/>
    </location>
</feature>
<dbReference type="GO" id="GO:0008381">
    <property type="term" value="F:mechanosensitive monoatomic ion channel activity"/>
    <property type="evidence" value="ECO:0007669"/>
    <property type="project" value="InterPro"/>
</dbReference>
<proteinExistence type="predicted"/>
<feature type="transmembrane region" description="Helical" evidence="2">
    <location>
        <begin position="114"/>
        <end position="135"/>
    </location>
</feature>
<dbReference type="PANTHER" id="PTHR47049">
    <property type="entry name" value="PIEZO-TYPE MECHANOSENSITIVE ION CHANNEL HOMOLOG"/>
    <property type="match status" value="1"/>
</dbReference>
<dbReference type="Pfam" id="PF24871">
    <property type="entry name" value="Piezo_TM1-24"/>
    <property type="match status" value="2"/>
</dbReference>
<dbReference type="InterPro" id="IPR027272">
    <property type="entry name" value="Piezo"/>
</dbReference>
<feature type="compositionally biased region" description="Basic and acidic residues" evidence="1">
    <location>
        <begin position="143"/>
        <end position="154"/>
    </location>
</feature>
<protein>
    <submittedName>
        <fullName evidence="4">Protein PIEZO1</fullName>
    </submittedName>
</protein>
<feature type="transmembrane region" description="Helical" evidence="2">
    <location>
        <begin position="210"/>
        <end position="227"/>
    </location>
</feature>
<organism evidence="4 5">
    <name type="scientific">Fukomys damarensis</name>
    <name type="common">Damaraland mole rat</name>
    <name type="synonym">Cryptomys damarensis</name>
    <dbReference type="NCBI Taxonomy" id="885580"/>
    <lineage>
        <taxon>Eukaryota</taxon>
        <taxon>Metazoa</taxon>
        <taxon>Chordata</taxon>
        <taxon>Craniata</taxon>
        <taxon>Vertebrata</taxon>
        <taxon>Euteleostomi</taxon>
        <taxon>Mammalia</taxon>
        <taxon>Eutheria</taxon>
        <taxon>Euarchontoglires</taxon>
        <taxon>Glires</taxon>
        <taxon>Rodentia</taxon>
        <taxon>Hystricomorpha</taxon>
        <taxon>Bathyergidae</taxon>
        <taxon>Fukomys</taxon>
    </lineage>
</organism>
<feature type="domain" description="Piezo TM1-24" evidence="3">
    <location>
        <begin position="539"/>
        <end position="617"/>
    </location>
</feature>
<feature type="transmembrane region" description="Helical" evidence="2">
    <location>
        <begin position="185"/>
        <end position="204"/>
    </location>
</feature>
<evidence type="ECO:0000313" key="4">
    <source>
        <dbReference type="EMBL" id="KFO31860.1"/>
    </source>
</evidence>
<feature type="region of interest" description="Disordered" evidence="1">
    <location>
        <begin position="387"/>
        <end position="408"/>
    </location>
</feature>
<feature type="transmembrane region" description="Helical" evidence="2">
    <location>
        <begin position="534"/>
        <end position="553"/>
    </location>
</feature>
<sequence length="648" mass="69483">MVAGGALLPDLGGRGGRAALLRVNALSLVYLLFLLLLPWLPGPARHNVQGHATRLLRALVSLSLLFLGAHLAFQITLHTVPILDQLLGPNCSPWETISRHIGITRLDLKDIPNAIRLVAPDLGVLVVSSLCLGLCGRRRSSAREPQDDVERDSDAGPPAELQEVPVLDPKPRTWLTSRFRVTAHWLLVAAGRTLAVMLLALAGITHPSAFSSVYLLVFLGLCTWWACHFPISPLGFSTLCVVVGCFGAGHLLCLYCYQTPFVRAVLPPASIWARVFGLKDFVGSTNCSSPHVLALNTSHDWPVYVSPGILLLLYYTLISLLKLRQRTPVGQRKEAARTDAGPELELDQLERGPDGATQDGEATQHTIPTFMGPDAEAENCIVHDLTSQSPVPQSPVRPRLADPRETSPLHGLGHLIMDQSYVCALIAMMVRRGAGRGGGAASIRPTSALPALPPACHCLCRAGVEHHVPQLCDLRAAAVGLPHLDRAQPPPAGHPVRTLHSALRAGALLPALRVGHGPAARAAHHPGPRQPAPAGAGALTFVLLLWACLIWTVRSRHQLAILCAPCILLYGLALCCLRYVWAMDLQPELPTTLGPVSLRQLGLEHTRYPCLDLGAMVSPCGGAAEDNPQDEGSLSTAHRAGTRESEPI</sequence>
<dbReference type="Proteomes" id="UP000028990">
    <property type="component" value="Unassembled WGS sequence"/>
</dbReference>
<dbReference type="PANTHER" id="PTHR47049:SF5">
    <property type="entry name" value="PIEZO-TYPE MECHANOSENSITIVE ION CHANNEL COMPONENT"/>
    <property type="match status" value="1"/>
</dbReference>
<keyword evidence="5" id="KW-1185">Reference proteome</keyword>
<evidence type="ECO:0000259" key="3">
    <source>
        <dbReference type="Pfam" id="PF24871"/>
    </source>
</evidence>
<feature type="transmembrane region" description="Helical" evidence="2">
    <location>
        <begin position="234"/>
        <end position="257"/>
    </location>
</feature>
<evidence type="ECO:0000313" key="5">
    <source>
        <dbReference type="Proteomes" id="UP000028990"/>
    </source>
</evidence>
<dbReference type="InterPro" id="IPR056769">
    <property type="entry name" value="Piezo_TM1-24"/>
</dbReference>
<feature type="transmembrane region" description="Helical" evidence="2">
    <location>
        <begin position="20"/>
        <end position="37"/>
    </location>
</feature>
<dbReference type="EMBL" id="KN122240">
    <property type="protein sequence ID" value="KFO31860.1"/>
    <property type="molecule type" value="Genomic_DNA"/>
</dbReference>
<accession>A0A091DNK6</accession>
<feature type="compositionally biased region" description="Low complexity" evidence="1">
    <location>
        <begin position="387"/>
        <end position="398"/>
    </location>
</feature>
<keyword evidence="2" id="KW-0812">Transmembrane</keyword>
<feature type="region of interest" description="Disordered" evidence="1">
    <location>
        <begin position="622"/>
        <end position="648"/>
    </location>
</feature>
<feature type="transmembrane region" description="Helical" evidence="2">
    <location>
        <begin position="58"/>
        <end position="77"/>
    </location>
</feature>
<reference evidence="4 5" key="1">
    <citation type="submission" date="2013-11" db="EMBL/GenBank/DDBJ databases">
        <title>The Damaraland mole rat (Fukomys damarensis) genome and evolution of African mole rats.</title>
        <authorList>
            <person name="Gladyshev V.N."/>
            <person name="Fang X."/>
        </authorList>
    </citation>
    <scope>NUCLEOTIDE SEQUENCE [LARGE SCALE GENOMIC DNA]</scope>
    <source>
        <tissue evidence="4">Liver</tissue>
    </source>
</reference>
<feature type="region of interest" description="Disordered" evidence="1">
    <location>
        <begin position="331"/>
        <end position="367"/>
    </location>
</feature>
<keyword evidence="2" id="KW-0472">Membrane</keyword>
<feature type="region of interest" description="Disordered" evidence="1">
    <location>
        <begin position="143"/>
        <end position="163"/>
    </location>
</feature>
<feature type="domain" description="Piezo TM1-24" evidence="3">
    <location>
        <begin position="22"/>
        <end position="430"/>
    </location>
</feature>
<dbReference type="GO" id="GO:0016020">
    <property type="term" value="C:membrane"/>
    <property type="evidence" value="ECO:0007669"/>
    <property type="project" value="InterPro"/>
</dbReference>
<evidence type="ECO:0000256" key="1">
    <source>
        <dbReference type="SAM" id="MobiDB-lite"/>
    </source>
</evidence>
<feature type="transmembrane region" description="Helical" evidence="2">
    <location>
        <begin position="559"/>
        <end position="581"/>
    </location>
</feature>
<evidence type="ECO:0000256" key="2">
    <source>
        <dbReference type="SAM" id="Phobius"/>
    </source>
</evidence>
<gene>
    <name evidence="4" type="ORF">H920_06751</name>
</gene>
<dbReference type="AlphaFoldDB" id="A0A091DNK6"/>